<feature type="domain" description="C2H2-type" evidence="13">
    <location>
        <begin position="488"/>
        <end position="515"/>
    </location>
</feature>
<reference evidence="15 16" key="1">
    <citation type="journal article" date="2019" name="Proc. Natl. Acad. Sci. U.S.A.">
        <title>Regulatory changes in pterin and carotenoid genes underlie balanced color polymorphisms in the wall lizard.</title>
        <authorList>
            <person name="Andrade P."/>
            <person name="Pinho C."/>
            <person name="Perez I de Lanuza G."/>
            <person name="Afonso S."/>
            <person name="Brejcha J."/>
            <person name="Rubin C.J."/>
            <person name="Wallerman O."/>
            <person name="Pereira P."/>
            <person name="Sabatino S.J."/>
            <person name="Bellati A."/>
            <person name="Pellitteri-Rosa D."/>
            <person name="Bosakova Z."/>
            <person name="Bunikis I."/>
            <person name="Carretero M.A."/>
            <person name="Feiner N."/>
            <person name="Marsik P."/>
            <person name="Pauperio F."/>
            <person name="Salvi D."/>
            <person name="Soler L."/>
            <person name="While G.M."/>
            <person name="Uller T."/>
            <person name="Font E."/>
            <person name="Andersson L."/>
            <person name="Carneiro M."/>
        </authorList>
    </citation>
    <scope>NUCLEOTIDE SEQUENCE</scope>
</reference>
<dbReference type="PANTHER" id="PTHR23226">
    <property type="entry name" value="ZINC FINGER AND SCAN DOMAIN-CONTAINING"/>
    <property type="match status" value="1"/>
</dbReference>
<dbReference type="InterPro" id="IPR003309">
    <property type="entry name" value="SCAN_dom"/>
</dbReference>
<reference evidence="15" key="2">
    <citation type="submission" date="2025-08" db="UniProtKB">
        <authorList>
            <consortium name="Ensembl"/>
        </authorList>
    </citation>
    <scope>IDENTIFICATION</scope>
</reference>
<keyword evidence="5 11" id="KW-0863">Zinc-finger</keyword>
<reference evidence="15" key="3">
    <citation type="submission" date="2025-09" db="UniProtKB">
        <authorList>
            <consortium name="Ensembl"/>
        </authorList>
    </citation>
    <scope>IDENTIFICATION</scope>
</reference>
<keyword evidence="3" id="KW-0479">Metal-binding</keyword>
<dbReference type="FunFam" id="3.30.160.60:FF:000136">
    <property type="entry name" value="GLI family zinc finger 4"/>
    <property type="match status" value="1"/>
</dbReference>
<evidence type="ECO:0000256" key="8">
    <source>
        <dbReference type="ARBA" id="ARBA00023125"/>
    </source>
</evidence>
<dbReference type="FunFam" id="1.10.4020.10:FF:000001">
    <property type="entry name" value="zinc finger protein 263 isoform X1"/>
    <property type="match status" value="1"/>
</dbReference>
<dbReference type="FunFam" id="3.30.160.60:FF:001174">
    <property type="entry name" value="zinc finger protein 527 isoform X1"/>
    <property type="match status" value="1"/>
</dbReference>
<dbReference type="Gene3D" id="1.10.4020.10">
    <property type="entry name" value="DNA breaking-rejoining enzymes"/>
    <property type="match status" value="1"/>
</dbReference>
<dbReference type="Pfam" id="PF00096">
    <property type="entry name" value="zf-C2H2"/>
    <property type="match status" value="1"/>
</dbReference>
<dbReference type="InterPro" id="IPR038269">
    <property type="entry name" value="SCAN_sf"/>
</dbReference>
<sequence>MSSAQLSRLLSFIPELLELLAKMKMEEDAATGGAPEEAGRDQDQDAVDCKPKMEDRTQPPEAMRSPQKAAPQLVKEEPEEGFSHQWESQWQDFLRTVEPPCQGPEAQPEEPTPWGDTKAFLASFEQVAAACRWPREEWVARLLPALRGEAELAFGLLEGSDQEDYGKVKAALLRRDALGRERRRQHFRRFGYGEAKGPRAVHGRLQELCHQWLAVERHSKEQILELLILEQFLTVLPPEIQGWVRERGPETCSQAVALAEDFLLRQQEAERDGSQVALEVVAVNFSEVETAPAGGEQEGPLCAETMQEEEDQEASKLGKEWMAAHQREAFTAEDSGQAGVSLWKAEEVVAQCRFQENAAASQERPEGQLRTYSGGEGDGSVPCVGDYTALIVTTVQAGVDTGKKRNACRAYGKSFSPGSGMLKSRRAGAKAHKCQVCGKFFLSGSKLIIHQRTHTGEKPYECSSCGKTFRSSSVLYRHQRIHTGEKPHKCPVCGRRFGSNSNLNRHQRIHTGEKPYECAECGKSFIQRANLNKHHKIHQGDGKSRESFSTS</sequence>
<feature type="domain" description="C2H2-type" evidence="13">
    <location>
        <begin position="516"/>
        <end position="543"/>
    </location>
</feature>
<evidence type="ECO:0000256" key="2">
    <source>
        <dbReference type="ARBA" id="ARBA00006991"/>
    </source>
</evidence>
<evidence type="ECO:0000259" key="14">
    <source>
        <dbReference type="PROSITE" id="PS50804"/>
    </source>
</evidence>
<evidence type="ECO:0000256" key="1">
    <source>
        <dbReference type="ARBA" id="ARBA00004123"/>
    </source>
</evidence>
<dbReference type="PROSITE" id="PS50804">
    <property type="entry name" value="SCAN_BOX"/>
    <property type="match status" value="1"/>
</dbReference>
<dbReference type="PANTHER" id="PTHR23226:SF379">
    <property type="entry name" value="C2H2-TYPE DOMAIN-CONTAINING PROTEIN"/>
    <property type="match status" value="1"/>
</dbReference>
<evidence type="ECO:0000313" key="15">
    <source>
        <dbReference type="Ensembl" id="ENSPMRP00000000031.1"/>
    </source>
</evidence>
<feature type="domain" description="C2H2-type" evidence="13">
    <location>
        <begin position="432"/>
        <end position="459"/>
    </location>
</feature>
<evidence type="ECO:0000259" key="13">
    <source>
        <dbReference type="PROSITE" id="PS50157"/>
    </source>
</evidence>
<evidence type="ECO:0000256" key="10">
    <source>
        <dbReference type="ARBA" id="ARBA00023242"/>
    </source>
</evidence>
<feature type="region of interest" description="Disordered" evidence="12">
    <location>
        <begin position="27"/>
        <end position="82"/>
    </location>
</feature>
<organism evidence="15 16">
    <name type="scientific">Podarcis muralis</name>
    <name type="common">Wall lizard</name>
    <name type="synonym">Lacerta muralis</name>
    <dbReference type="NCBI Taxonomy" id="64176"/>
    <lineage>
        <taxon>Eukaryota</taxon>
        <taxon>Metazoa</taxon>
        <taxon>Chordata</taxon>
        <taxon>Craniata</taxon>
        <taxon>Vertebrata</taxon>
        <taxon>Euteleostomi</taxon>
        <taxon>Lepidosauria</taxon>
        <taxon>Squamata</taxon>
        <taxon>Bifurcata</taxon>
        <taxon>Unidentata</taxon>
        <taxon>Episquamata</taxon>
        <taxon>Laterata</taxon>
        <taxon>Lacertibaenia</taxon>
        <taxon>Lacertidae</taxon>
        <taxon>Podarcis</taxon>
    </lineage>
</organism>
<gene>
    <name evidence="15" type="primary">LOC114591300</name>
</gene>
<dbReference type="OMA" id="CKPKMED"/>
<evidence type="ECO:0000256" key="9">
    <source>
        <dbReference type="ARBA" id="ARBA00023163"/>
    </source>
</evidence>
<keyword evidence="7" id="KW-0805">Transcription regulation</keyword>
<proteinExistence type="inferred from homology"/>
<dbReference type="GO" id="GO:0005634">
    <property type="term" value="C:nucleus"/>
    <property type="evidence" value="ECO:0007669"/>
    <property type="project" value="UniProtKB-SubCell"/>
</dbReference>
<feature type="domain" description="SCAN box" evidence="14">
    <location>
        <begin position="184"/>
        <end position="262"/>
    </location>
</feature>
<dbReference type="CDD" id="cd07936">
    <property type="entry name" value="SCAN"/>
    <property type="match status" value="1"/>
</dbReference>
<comment type="similarity">
    <text evidence="2">Belongs to the krueppel C2H2-type zinc-finger protein family.</text>
</comment>
<evidence type="ECO:0000313" key="16">
    <source>
        <dbReference type="Proteomes" id="UP000472272"/>
    </source>
</evidence>
<dbReference type="AlphaFoldDB" id="A0A670HM17"/>
<dbReference type="InterPro" id="IPR013087">
    <property type="entry name" value="Znf_C2H2_type"/>
</dbReference>
<dbReference type="FunFam" id="3.30.160.60:FF:000690">
    <property type="entry name" value="Zinc finger protein 354C"/>
    <property type="match status" value="1"/>
</dbReference>
<dbReference type="SMART" id="SM00431">
    <property type="entry name" value="SCAN"/>
    <property type="match status" value="1"/>
</dbReference>
<keyword evidence="10" id="KW-0539">Nucleus</keyword>
<keyword evidence="8" id="KW-0238">DNA-binding</keyword>
<feature type="domain" description="C2H2-type" evidence="13">
    <location>
        <begin position="460"/>
        <end position="487"/>
    </location>
</feature>
<dbReference type="FunFam" id="3.30.160.60:FF:001498">
    <property type="entry name" value="Zinc finger protein 404"/>
    <property type="match status" value="1"/>
</dbReference>
<evidence type="ECO:0000256" key="4">
    <source>
        <dbReference type="ARBA" id="ARBA00022737"/>
    </source>
</evidence>
<evidence type="ECO:0000256" key="7">
    <source>
        <dbReference type="ARBA" id="ARBA00023015"/>
    </source>
</evidence>
<dbReference type="InterPro" id="IPR036236">
    <property type="entry name" value="Znf_C2H2_sf"/>
</dbReference>
<dbReference type="Pfam" id="PF13912">
    <property type="entry name" value="zf-C2H2_6"/>
    <property type="match status" value="1"/>
</dbReference>
<feature type="compositionally biased region" description="Basic and acidic residues" evidence="12">
    <location>
        <begin position="37"/>
        <end position="58"/>
    </location>
</feature>
<evidence type="ECO:0000256" key="12">
    <source>
        <dbReference type="SAM" id="MobiDB-lite"/>
    </source>
</evidence>
<name>A0A670HM17_PODMU</name>
<comment type="subcellular location">
    <subcellularLocation>
        <location evidence="1">Nucleus</location>
    </subcellularLocation>
</comment>
<dbReference type="RefSeq" id="XP_028574341.1">
    <property type="nucleotide sequence ID" value="XM_028718508.1"/>
</dbReference>
<evidence type="ECO:0000256" key="5">
    <source>
        <dbReference type="ARBA" id="ARBA00022771"/>
    </source>
</evidence>
<dbReference type="GO" id="GO:0000981">
    <property type="term" value="F:DNA-binding transcription factor activity, RNA polymerase II-specific"/>
    <property type="evidence" value="ECO:0007669"/>
    <property type="project" value="TreeGrafter"/>
</dbReference>
<keyword evidence="9" id="KW-0804">Transcription</keyword>
<keyword evidence="4" id="KW-0677">Repeat</keyword>
<dbReference type="Ensembl" id="ENSPMRT00000000033.1">
    <property type="protein sequence ID" value="ENSPMRP00000000031.1"/>
    <property type="gene ID" value="ENSPMRG00000000027.1"/>
</dbReference>
<dbReference type="SUPFAM" id="SSF47353">
    <property type="entry name" value="Retrovirus capsid dimerization domain-like"/>
    <property type="match status" value="1"/>
</dbReference>
<dbReference type="PROSITE" id="PS00028">
    <property type="entry name" value="ZINC_FINGER_C2H2_1"/>
    <property type="match status" value="4"/>
</dbReference>
<dbReference type="Pfam" id="PF13465">
    <property type="entry name" value="zf-H2C2_2"/>
    <property type="match status" value="1"/>
</dbReference>
<dbReference type="GeneTree" id="ENSGT00940000154715"/>
<dbReference type="GO" id="GO:0008270">
    <property type="term" value="F:zinc ion binding"/>
    <property type="evidence" value="ECO:0007669"/>
    <property type="project" value="UniProtKB-KW"/>
</dbReference>
<keyword evidence="16" id="KW-1185">Reference proteome</keyword>
<dbReference type="Gene3D" id="3.30.160.60">
    <property type="entry name" value="Classic Zinc Finger"/>
    <property type="match status" value="4"/>
</dbReference>
<dbReference type="SUPFAM" id="SSF57667">
    <property type="entry name" value="beta-beta-alpha zinc fingers"/>
    <property type="match status" value="2"/>
</dbReference>
<dbReference type="SMART" id="SM00355">
    <property type="entry name" value="ZnF_C2H2"/>
    <property type="match status" value="4"/>
</dbReference>
<evidence type="ECO:0000256" key="3">
    <source>
        <dbReference type="ARBA" id="ARBA00022723"/>
    </source>
</evidence>
<dbReference type="PROSITE" id="PS50157">
    <property type="entry name" value="ZINC_FINGER_C2H2_2"/>
    <property type="match status" value="4"/>
</dbReference>
<accession>A0A670HM17</accession>
<dbReference type="Pfam" id="PF02023">
    <property type="entry name" value="SCAN"/>
    <property type="match status" value="1"/>
</dbReference>
<keyword evidence="6" id="KW-0862">Zinc</keyword>
<protein>
    <submittedName>
        <fullName evidence="15">Zinc finger protein 24-like</fullName>
    </submittedName>
</protein>
<dbReference type="Proteomes" id="UP000472272">
    <property type="component" value="Chromosome 1"/>
</dbReference>
<dbReference type="GO" id="GO:0000978">
    <property type="term" value="F:RNA polymerase II cis-regulatory region sequence-specific DNA binding"/>
    <property type="evidence" value="ECO:0007669"/>
    <property type="project" value="TreeGrafter"/>
</dbReference>
<dbReference type="GeneID" id="114591300"/>
<evidence type="ECO:0000256" key="6">
    <source>
        <dbReference type="ARBA" id="ARBA00022833"/>
    </source>
</evidence>
<evidence type="ECO:0000256" key="11">
    <source>
        <dbReference type="PROSITE-ProRule" id="PRU00042"/>
    </source>
</evidence>